<dbReference type="Pfam" id="PF02450">
    <property type="entry name" value="LCAT"/>
    <property type="match status" value="1"/>
</dbReference>
<gene>
    <name evidence="1" type="ORF">RJ640_005789</name>
</gene>
<dbReference type="GO" id="GO:0008374">
    <property type="term" value="F:O-acyltransferase activity"/>
    <property type="evidence" value="ECO:0007669"/>
    <property type="project" value="InterPro"/>
</dbReference>
<dbReference type="Gene3D" id="3.40.50.1820">
    <property type="entry name" value="alpha/beta hydrolase"/>
    <property type="match status" value="1"/>
</dbReference>
<dbReference type="InterPro" id="IPR003386">
    <property type="entry name" value="LACT/PDAT_acylTrfase"/>
</dbReference>
<organism evidence="1 2">
    <name type="scientific">Escallonia rubra</name>
    <dbReference type="NCBI Taxonomy" id="112253"/>
    <lineage>
        <taxon>Eukaryota</taxon>
        <taxon>Viridiplantae</taxon>
        <taxon>Streptophyta</taxon>
        <taxon>Embryophyta</taxon>
        <taxon>Tracheophyta</taxon>
        <taxon>Spermatophyta</taxon>
        <taxon>Magnoliopsida</taxon>
        <taxon>eudicotyledons</taxon>
        <taxon>Gunneridae</taxon>
        <taxon>Pentapetalae</taxon>
        <taxon>asterids</taxon>
        <taxon>campanulids</taxon>
        <taxon>Escalloniales</taxon>
        <taxon>Escalloniaceae</taxon>
        <taxon>Escallonia</taxon>
    </lineage>
</organism>
<feature type="non-terminal residue" evidence="1">
    <location>
        <position position="284"/>
    </location>
</feature>
<dbReference type="PANTHER" id="PTHR11440">
    <property type="entry name" value="LECITHIN-CHOLESTEROL ACYLTRANSFERASE-RELATED"/>
    <property type="match status" value="1"/>
</dbReference>
<dbReference type="InterPro" id="IPR029058">
    <property type="entry name" value="AB_hydrolase_fold"/>
</dbReference>
<proteinExistence type="predicted"/>
<dbReference type="SUPFAM" id="SSF53474">
    <property type="entry name" value="alpha/beta-Hydrolases"/>
    <property type="match status" value="1"/>
</dbReference>
<name>A0AA88RDH9_9ASTE</name>
<dbReference type="GO" id="GO:0006629">
    <property type="term" value="P:lipid metabolic process"/>
    <property type="evidence" value="ECO:0007669"/>
    <property type="project" value="InterPro"/>
</dbReference>
<dbReference type="EMBL" id="JAVXUO010001033">
    <property type="protein sequence ID" value="KAK2986857.1"/>
    <property type="molecule type" value="Genomic_DNA"/>
</dbReference>
<protein>
    <submittedName>
        <fullName evidence="1">Uncharacterized protein</fullName>
    </submittedName>
</protein>
<sequence length="284" mass="31283">MVALLEDIVQSVELWLRLIKKPQPYVDPSLDPVLLVPGIAGKSVSLDPKTRISVPDDRFGLYAIDVLDPDMLLLALPSPAIAIINLFKQKSLCWLIFHASSSNGDSSSSPAIISTTAPLFVTLDCFKGEEKASGLYFAVGSNIPCIDLRPGEQVEAPMKQLAYTVGDLIIASPAYTSVIIIMAIGCDSVYYFHDMIFEMIRWGYKEGKTLFGFGYDFRQSNRFEETLDCLAAKLESAYTASGGKKIIVISHSMGGLLVKCFMSLRSNIFEKYVKNWIAIAAPFQ</sequence>
<dbReference type="AlphaFoldDB" id="A0AA88RDH9"/>
<evidence type="ECO:0000313" key="1">
    <source>
        <dbReference type="EMBL" id="KAK2986857.1"/>
    </source>
</evidence>
<dbReference type="Proteomes" id="UP001187471">
    <property type="component" value="Unassembled WGS sequence"/>
</dbReference>
<comment type="caution">
    <text evidence="1">The sequence shown here is derived from an EMBL/GenBank/DDBJ whole genome shotgun (WGS) entry which is preliminary data.</text>
</comment>
<reference evidence="1" key="1">
    <citation type="submission" date="2022-12" db="EMBL/GenBank/DDBJ databases">
        <title>Draft genome assemblies for two species of Escallonia (Escalloniales).</title>
        <authorList>
            <person name="Chanderbali A."/>
            <person name="Dervinis C."/>
            <person name="Anghel I."/>
            <person name="Soltis D."/>
            <person name="Soltis P."/>
            <person name="Zapata F."/>
        </authorList>
    </citation>
    <scope>NUCLEOTIDE SEQUENCE</scope>
    <source>
        <strain evidence="1">UCBG92.1500</strain>
        <tissue evidence="1">Leaf</tissue>
    </source>
</reference>
<evidence type="ECO:0000313" key="2">
    <source>
        <dbReference type="Proteomes" id="UP001187471"/>
    </source>
</evidence>
<keyword evidence="2" id="KW-1185">Reference proteome</keyword>
<accession>A0AA88RDH9</accession>